<evidence type="ECO:0000313" key="11">
    <source>
        <dbReference type="Proteomes" id="UP000462931"/>
    </source>
</evidence>
<dbReference type="NCBIfam" id="TIGR04057">
    <property type="entry name" value="SusC_RagA_signa"/>
    <property type="match status" value="1"/>
</dbReference>
<dbReference type="GO" id="GO:0009279">
    <property type="term" value="C:cell outer membrane"/>
    <property type="evidence" value="ECO:0007669"/>
    <property type="project" value="UniProtKB-SubCell"/>
</dbReference>
<organism evidence="10 11">
    <name type="scientific">Pedobacter puniceum</name>
    <dbReference type="NCBI Taxonomy" id="2666136"/>
    <lineage>
        <taxon>Bacteria</taxon>
        <taxon>Pseudomonadati</taxon>
        <taxon>Bacteroidota</taxon>
        <taxon>Sphingobacteriia</taxon>
        <taxon>Sphingobacteriales</taxon>
        <taxon>Sphingobacteriaceae</taxon>
        <taxon>Pedobacter</taxon>
    </lineage>
</organism>
<protein>
    <submittedName>
        <fullName evidence="10">SusC/RagA family TonB-linked outer membrane protein</fullName>
    </submittedName>
</protein>
<dbReference type="PROSITE" id="PS52016">
    <property type="entry name" value="TONB_DEPENDENT_REC_3"/>
    <property type="match status" value="1"/>
</dbReference>
<dbReference type="Gene3D" id="2.170.130.10">
    <property type="entry name" value="TonB-dependent receptor, plug domain"/>
    <property type="match status" value="1"/>
</dbReference>
<sequence length="982" mass="107551">MKKLVQSLFILLFVALNAIAQERTVTGVVTSAEDGLPLPGVSVRVKGGTASTQTNANGQYSISVPSATSILIFSFIGTETKELPASTAKAVALSTDNKQLSEVIVTGYNTQNKRTVAGSVATVGSQDLERVPIASFDQALQGKAPGILVQAQSGQPGAAASVVIRGKGSIVGSNAPLYLVDGMEISNADFATLNTADFESVSILKDAVSTSQYGSRGANGVVVITTKKGKSGKVRLSYDTQYGFSQAPQNKLRVMNTEEKLRYEVDIAGNVYDWTPADLEDLRQINTNWEDVFFRTGQTQTHQLSASGGSEKTTYFLSGSIFDQTGTVINTGLKRYTGRANLESTAGDFKFGINTTLGYSDFSNTSENDAVISSPLNAIRWSNPYEKPYQDDGSYTQIFSGQPNALQELLENNNLRQQLKGVGNIYINYDAPFLKGLSFRTNWGGDYTSNENTTYADPTTNLGSGPATIGRAGSLFRGYTRSFRYTGTNSITYKTTINTDHDLSVGIYNEVVNRRSRGFSFSGFGLRGAFENEAGITPGNTTNGFIPLVGGTGTENALVSYFGNAQYGYKNKLFVDGWVRRDGSSRFGSANKYANFGSVGLSWILTEENFMSSLKESNIFNELKFKASYGSSGNQALTNDFAAYELYNRSVYNGIGGLVQVSLENPNLRWERRTTFNTGIEFATLNGRLRVTAEYYDAITSDLFLNRQLSRTSGFNFLNTNIGKLQNKGFEFFLDGDLIKTKDFTWNANLSLTFNKNRIKELVTPGEDIENGIYITRVGESINTIYLVRYAGVDPNNGKPQFLTKDGAITNTYDPNDRVTVGSVEAPFFGGFGTGFKYKNLELNAFFSFVAGNEVYNNDRVNLENPQYVFDNLAAVMLTAWQNPGDITQIPDPSLAWFNDNTTRMVESGDFLRLRNVNLFYTLPKSISNKIKSNNVRLFVQGQNLVTWTKFQGFDPEISTGILTGAQYPALRTVTFGLNVGF</sequence>
<dbReference type="InterPro" id="IPR039426">
    <property type="entry name" value="TonB-dep_rcpt-like"/>
</dbReference>
<reference evidence="10 11" key="1">
    <citation type="submission" date="2019-11" db="EMBL/GenBank/DDBJ databases">
        <authorList>
            <person name="Cheng Q."/>
            <person name="Yang Z."/>
        </authorList>
    </citation>
    <scope>NUCLEOTIDE SEQUENCE [LARGE SCALE GENOMIC DNA]</scope>
    <source>
        <strain evidence="10 11">HX-22-1</strain>
    </source>
</reference>
<evidence type="ECO:0000259" key="9">
    <source>
        <dbReference type="Pfam" id="PF07715"/>
    </source>
</evidence>
<dbReference type="Pfam" id="PF13715">
    <property type="entry name" value="CarbopepD_reg_2"/>
    <property type="match status" value="1"/>
</dbReference>
<feature type="domain" description="TonB-dependent receptor plug" evidence="9">
    <location>
        <begin position="113"/>
        <end position="221"/>
    </location>
</feature>
<keyword evidence="6 7" id="KW-0998">Cell outer membrane</keyword>
<feature type="chain" id="PRO_5029864643" evidence="8">
    <location>
        <begin position="21"/>
        <end position="982"/>
    </location>
</feature>
<keyword evidence="11" id="KW-1185">Reference proteome</keyword>
<name>A0A7K0FRA1_9SPHI</name>
<evidence type="ECO:0000256" key="2">
    <source>
        <dbReference type="ARBA" id="ARBA00022448"/>
    </source>
</evidence>
<evidence type="ECO:0000256" key="1">
    <source>
        <dbReference type="ARBA" id="ARBA00004571"/>
    </source>
</evidence>
<keyword evidence="3 7" id="KW-1134">Transmembrane beta strand</keyword>
<dbReference type="Gene3D" id="2.60.40.1120">
    <property type="entry name" value="Carboxypeptidase-like, regulatory domain"/>
    <property type="match status" value="1"/>
</dbReference>
<feature type="signal peptide" evidence="8">
    <location>
        <begin position="1"/>
        <end position="20"/>
    </location>
</feature>
<dbReference type="InterPro" id="IPR036942">
    <property type="entry name" value="Beta-barrel_TonB_sf"/>
</dbReference>
<evidence type="ECO:0000256" key="5">
    <source>
        <dbReference type="ARBA" id="ARBA00023136"/>
    </source>
</evidence>
<evidence type="ECO:0000256" key="4">
    <source>
        <dbReference type="ARBA" id="ARBA00022692"/>
    </source>
</evidence>
<dbReference type="Proteomes" id="UP000462931">
    <property type="component" value="Unassembled WGS sequence"/>
</dbReference>
<dbReference type="NCBIfam" id="TIGR04056">
    <property type="entry name" value="OMP_RagA_SusC"/>
    <property type="match status" value="1"/>
</dbReference>
<evidence type="ECO:0000256" key="3">
    <source>
        <dbReference type="ARBA" id="ARBA00022452"/>
    </source>
</evidence>
<keyword evidence="8" id="KW-0732">Signal</keyword>
<comment type="caution">
    <text evidence="10">The sequence shown here is derived from an EMBL/GenBank/DDBJ whole genome shotgun (WGS) entry which is preliminary data.</text>
</comment>
<dbReference type="EMBL" id="WKJI01000005">
    <property type="protein sequence ID" value="MRX48529.1"/>
    <property type="molecule type" value="Genomic_DNA"/>
</dbReference>
<dbReference type="AlphaFoldDB" id="A0A7K0FRA1"/>
<dbReference type="RefSeq" id="WP_154288605.1">
    <property type="nucleotide sequence ID" value="NZ_WKJI01000005.1"/>
</dbReference>
<proteinExistence type="inferred from homology"/>
<evidence type="ECO:0000256" key="8">
    <source>
        <dbReference type="SAM" id="SignalP"/>
    </source>
</evidence>
<gene>
    <name evidence="10" type="ORF">GJJ64_15145</name>
</gene>
<dbReference type="InterPro" id="IPR023997">
    <property type="entry name" value="TonB-dep_OMP_SusC/RagA_CS"/>
</dbReference>
<keyword evidence="2 7" id="KW-0813">Transport</keyword>
<dbReference type="Gene3D" id="2.40.170.20">
    <property type="entry name" value="TonB-dependent receptor, beta-barrel domain"/>
    <property type="match status" value="1"/>
</dbReference>
<keyword evidence="5 7" id="KW-0472">Membrane</keyword>
<dbReference type="SUPFAM" id="SSF49464">
    <property type="entry name" value="Carboxypeptidase regulatory domain-like"/>
    <property type="match status" value="1"/>
</dbReference>
<dbReference type="SUPFAM" id="SSF56935">
    <property type="entry name" value="Porins"/>
    <property type="match status" value="1"/>
</dbReference>
<dbReference type="Pfam" id="PF07715">
    <property type="entry name" value="Plug"/>
    <property type="match status" value="1"/>
</dbReference>
<evidence type="ECO:0000313" key="10">
    <source>
        <dbReference type="EMBL" id="MRX48529.1"/>
    </source>
</evidence>
<keyword evidence="4 7" id="KW-0812">Transmembrane</keyword>
<dbReference type="InterPro" id="IPR023996">
    <property type="entry name" value="TonB-dep_OMP_SusC/RagA"/>
</dbReference>
<dbReference type="InterPro" id="IPR037066">
    <property type="entry name" value="Plug_dom_sf"/>
</dbReference>
<evidence type="ECO:0000256" key="7">
    <source>
        <dbReference type="PROSITE-ProRule" id="PRU01360"/>
    </source>
</evidence>
<evidence type="ECO:0000256" key="6">
    <source>
        <dbReference type="ARBA" id="ARBA00023237"/>
    </source>
</evidence>
<dbReference type="InterPro" id="IPR008969">
    <property type="entry name" value="CarboxyPept-like_regulatory"/>
</dbReference>
<comment type="subcellular location">
    <subcellularLocation>
        <location evidence="1 7">Cell outer membrane</location>
        <topology evidence="1 7">Multi-pass membrane protein</topology>
    </subcellularLocation>
</comment>
<dbReference type="InterPro" id="IPR012910">
    <property type="entry name" value="Plug_dom"/>
</dbReference>
<comment type="similarity">
    <text evidence="7">Belongs to the TonB-dependent receptor family.</text>
</comment>
<accession>A0A7K0FRA1</accession>